<reference evidence="1" key="1">
    <citation type="submission" date="2022-04" db="EMBL/GenBank/DDBJ databases">
        <title>Chromosome-scale genome assembly of Holotrichia oblita Faldermann.</title>
        <authorList>
            <person name="Rongchong L."/>
        </authorList>
    </citation>
    <scope>NUCLEOTIDE SEQUENCE</scope>
    <source>
        <strain evidence="1">81SQS9</strain>
    </source>
</reference>
<evidence type="ECO:0000313" key="1">
    <source>
        <dbReference type="EMBL" id="KAI4454783.1"/>
    </source>
</evidence>
<sequence length="568" mass="66798">MRLSQPKGNFHECFLQNKSDTCLAKLPPNASYIRRLWRRFRRYLLVSEKHDSTKYHFRSTAAMLLERKRQAQNFPSYIIHPFSMFSYYREIVLFFVLASNFLLSPISNTFLLQSTFKGHIGGVRWMNFCTEVLVMLNIPLNFISGYLEHQTKHIVLEPRKISKNYLKFFFWVDLIGAAPLLYFMPNVKEAAGQLIFVPKHLILYPRAMTMLLYFRHITLLLRVPDAQHEILRMTVLSLYMLHWSSCLLYGVQYMYFMREIPSDTWMLKAGIFPTEAQNVSVYTKYIWCLYAAVCHYYRVGAGIYDTHSVGDYIMFTAIMLVGAVYSAYIIVIVLQAIGTANASESKYEELMRQLYHYLKFKRMPLHIHLRLQMYYEYRFRKRYFREQSIMATLSEHLRYEIKLCTSRHLIGKVAIFKGLSKGVVGSIIGRLNLDIYLANDVIIQCDTLVEHWFLISYGTVAVVHKNGVEIIHMQDGECFGEVQIVTGECDVSIIAIEISEIFSMPRNDFLNYLSNDMIKRRIDDVVTLRQTSARINLERYALLRQEREEVLYKVRSGKILEQGRLRFR</sequence>
<accession>A0ACB9SHI7</accession>
<evidence type="ECO:0000313" key="2">
    <source>
        <dbReference type="Proteomes" id="UP001056778"/>
    </source>
</evidence>
<comment type="caution">
    <text evidence="1">The sequence shown here is derived from an EMBL/GenBank/DDBJ whole genome shotgun (WGS) entry which is preliminary data.</text>
</comment>
<organism evidence="1 2">
    <name type="scientific">Holotrichia oblita</name>
    <name type="common">Chafer beetle</name>
    <dbReference type="NCBI Taxonomy" id="644536"/>
    <lineage>
        <taxon>Eukaryota</taxon>
        <taxon>Metazoa</taxon>
        <taxon>Ecdysozoa</taxon>
        <taxon>Arthropoda</taxon>
        <taxon>Hexapoda</taxon>
        <taxon>Insecta</taxon>
        <taxon>Pterygota</taxon>
        <taxon>Neoptera</taxon>
        <taxon>Endopterygota</taxon>
        <taxon>Coleoptera</taxon>
        <taxon>Polyphaga</taxon>
        <taxon>Scarabaeiformia</taxon>
        <taxon>Scarabaeidae</taxon>
        <taxon>Melolonthinae</taxon>
        <taxon>Holotrichia</taxon>
    </lineage>
</organism>
<proteinExistence type="predicted"/>
<name>A0ACB9SHI7_HOLOL</name>
<gene>
    <name evidence="1" type="ORF">MML48_9g00001950</name>
</gene>
<dbReference type="EMBL" id="CM043023">
    <property type="protein sequence ID" value="KAI4454783.1"/>
    <property type="molecule type" value="Genomic_DNA"/>
</dbReference>
<protein>
    <submittedName>
        <fullName evidence="1">I[[h]] channel isoform e</fullName>
    </submittedName>
</protein>
<dbReference type="Proteomes" id="UP001056778">
    <property type="component" value="Chromosome 9"/>
</dbReference>
<keyword evidence="2" id="KW-1185">Reference proteome</keyword>